<proteinExistence type="predicted"/>
<dbReference type="WBParaSite" id="GPUH_0002469701-mRNA-1">
    <property type="protein sequence ID" value="GPUH_0002469701-mRNA-1"/>
    <property type="gene ID" value="GPUH_0002469701"/>
</dbReference>
<sequence>LSFGDALERPRLSFGDVFCGIAGRGSVTGSNMIRVVFGDSSVGERDCEDAISLPSSGITGGIGHMRQLAEY</sequence>
<evidence type="ECO:0000313" key="1">
    <source>
        <dbReference type="WBParaSite" id="GPUH_0002469701-mRNA-1"/>
    </source>
</evidence>
<protein>
    <submittedName>
        <fullName evidence="1">Ketoacyl_synth_N domain-containing protein</fullName>
    </submittedName>
</protein>
<organism evidence="1">
    <name type="scientific">Gongylonema pulchrum</name>
    <dbReference type="NCBI Taxonomy" id="637853"/>
    <lineage>
        <taxon>Eukaryota</taxon>
        <taxon>Metazoa</taxon>
        <taxon>Ecdysozoa</taxon>
        <taxon>Nematoda</taxon>
        <taxon>Chromadorea</taxon>
        <taxon>Rhabditida</taxon>
        <taxon>Spirurina</taxon>
        <taxon>Spiruromorpha</taxon>
        <taxon>Spiruroidea</taxon>
        <taxon>Gongylonematidae</taxon>
        <taxon>Gongylonema</taxon>
    </lineage>
</organism>
<accession>A0A183EUM6</accession>
<reference evidence="1" key="1">
    <citation type="submission" date="2016-06" db="UniProtKB">
        <authorList>
            <consortium name="WormBaseParasite"/>
        </authorList>
    </citation>
    <scope>IDENTIFICATION</scope>
</reference>
<dbReference type="AlphaFoldDB" id="A0A183EUM6"/>
<name>A0A183EUM6_9BILA</name>